<keyword evidence="1" id="KW-0732">Signal</keyword>
<organism evidence="2 3">
    <name type="scientific">Micromonospora endolithica</name>
    <dbReference type="NCBI Taxonomy" id="230091"/>
    <lineage>
        <taxon>Bacteria</taxon>
        <taxon>Bacillati</taxon>
        <taxon>Actinomycetota</taxon>
        <taxon>Actinomycetes</taxon>
        <taxon>Micromonosporales</taxon>
        <taxon>Micromonosporaceae</taxon>
        <taxon>Micromonospora</taxon>
    </lineage>
</organism>
<evidence type="ECO:0000313" key="2">
    <source>
        <dbReference type="EMBL" id="RKN45317.1"/>
    </source>
</evidence>
<evidence type="ECO:0008006" key="4">
    <source>
        <dbReference type="Google" id="ProtNLM"/>
    </source>
</evidence>
<reference evidence="2 3" key="1">
    <citation type="journal article" date="2004" name="Syst. Appl. Microbiol.">
        <title>Cryptoendolithic actinomycetes from antarctic sandstone rock samples: Micromonospora endolithica sp. nov. and two isolates related to Micromonospora coerulea Jensen 1932.</title>
        <authorList>
            <person name="Hirsch P."/>
            <person name="Mevs U."/>
            <person name="Kroppenstedt R.M."/>
            <person name="Schumann P."/>
            <person name="Stackebrandt E."/>
        </authorList>
    </citation>
    <scope>NUCLEOTIDE SEQUENCE [LARGE SCALE GENOMIC DNA]</scope>
    <source>
        <strain evidence="2 3">JCM 12677</strain>
    </source>
</reference>
<feature type="chain" id="PRO_5017311754" description="Acetoacetate decarboxylase" evidence="1">
    <location>
        <begin position="35"/>
        <end position="262"/>
    </location>
</feature>
<keyword evidence="3" id="KW-1185">Reference proteome</keyword>
<sequence>MSSYPRAALRAVAIVLCPLVVAVTVALQSPSASAATRSWSVSTVEQDCYEFNEMLLAPMTELRAAVPARYEIAPFPPSPDLGYLLVSDHQCGRVEVNGHRWPGRHVSTMGLTLLQSRDGVPQEAFFQLWYGTTNLSLVAQAQLLGLKVRPVAATESVEADATGRNRITMSFRGSGLDHRRTALVTEPAATPVTEVQSAPIYAAGRRGEVTMAYQNALRPTSVATVDVTIDAGTRLAEFDLPPTYAGEIQFRRGGWRSSITGS</sequence>
<name>A0A3A9ZD80_9ACTN</name>
<evidence type="ECO:0000313" key="3">
    <source>
        <dbReference type="Proteomes" id="UP000281726"/>
    </source>
</evidence>
<protein>
    <recommendedName>
        <fullName evidence="4">Acetoacetate decarboxylase</fullName>
    </recommendedName>
</protein>
<dbReference type="Proteomes" id="UP000281726">
    <property type="component" value="Unassembled WGS sequence"/>
</dbReference>
<proteinExistence type="predicted"/>
<dbReference type="EMBL" id="RBAK01000006">
    <property type="protein sequence ID" value="RKN45317.1"/>
    <property type="molecule type" value="Genomic_DNA"/>
</dbReference>
<feature type="signal peptide" evidence="1">
    <location>
        <begin position="1"/>
        <end position="34"/>
    </location>
</feature>
<accession>A0A3A9ZD80</accession>
<dbReference type="AlphaFoldDB" id="A0A3A9ZD80"/>
<comment type="caution">
    <text evidence="2">The sequence shown here is derived from an EMBL/GenBank/DDBJ whole genome shotgun (WGS) entry which is preliminary data.</text>
</comment>
<dbReference type="RefSeq" id="WP_120729381.1">
    <property type="nucleotide sequence ID" value="NZ_RBAK01000006.1"/>
</dbReference>
<gene>
    <name evidence="2" type="ORF">D7223_16985</name>
</gene>
<evidence type="ECO:0000256" key="1">
    <source>
        <dbReference type="SAM" id="SignalP"/>
    </source>
</evidence>